<dbReference type="Proteomes" id="UP000248745">
    <property type="component" value="Unassembled WGS sequence"/>
</dbReference>
<organism evidence="3 4">
    <name type="scientific">Taibaiella soli</name>
    <dbReference type="NCBI Taxonomy" id="1649169"/>
    <lineage>
        <taxon>Bacteria</taxon>
        <taxon>Pseudomonadati</taxon>
        <taxon>Bacteroidota</taxon>
        <taxon>Chitinophagia</taxon>
        <taxon>Chitinophagales</taxon>
        <taxon>Chitinophagaceae</taxon>
        <taxon>Taibaiella</taxon>
    </lineage>
</organism>
<feature type="chain" id="PRO_5015947029" description="Thioredoxin domain-containing protein" evidence="1">
    <location>
        <begin position="20"/>
        <end position="181"/>
    </location>
</feature>
<keyword evidence="4" id="KW-1185">Reference proteome</keyword>
<sequence>MQRKLLIAGLVCCSLLAFAQKQKDSKQQATNVKAKPDTATTDYKLLGAPMPSIKLVTQKGKVITDKELQNDAHLFVMMFNPFCEHCEDQTELFKKNMALFKKTKLVMMAGPMMVPNLEYFENMHKVSEFPDIIMGVDSSGFIDKTFLYRNLPQINIYDKDRRLERVFAGDVPMDSLSRYIE</sequence>
<dbReference type="AlphaFoldDB" id="A0A2W2ASL5"/>
<evidence type="ECO:0000313" key="4">
    <source>
        <dbReference type="Proteomes" id="UP000248745"/>
    </source>
</evidence>
<name>A0A2W2ASL5_9BACT</name>
<protein>
    <recommendedName>
        <fullName evidence="2">Thioredoxin domain-containing protein</fullName>
    </recommendedName>
</protein>
<comment type="caution">
    <text evidence="3">The sequence shown here is derived from an EMBL/GenBank/DDBJ whole genome shotgun (WGS) entry which is preliminary data.</text>
</comment>
<evidence type="ECO:0000256" key="1">
    <source>
        <dbReference type="SAM" id="SignalP"/>
    </source>
</evidence>
<keyword evidence="1" id="KW-0732">Signal</keyword>
<dbReference type="InterPro" id="IPR013766">
    <property type="entry name" value="Thioredoxin_domain"/>
</dbReference>
<feature type="domain" description="Thioredoxin" evidence="2">
    <location>
        <begin position="44"/>
        <end position="181"/>
    </location>
</feature>
<evidence type="ECO:0000259" key="2">
    <source>
        <dbReference type="PROSITE" id="PS51352"/>
    </source>
</evidence>
<proteinExistence type="predicted"/>
<feature type="signal peptide" evidence="1">
    <location>
        <begin position="1"/>
        <end position="19"/>
    </location>
</feature>
<dbReference type="RefSeq" id="WP_111000950.1">
    <property type="nucleotide sequence ID" value="NZ_QKTW01000028.1"/>
</dbReference>
<evidence type="ECO:0000313" key="3">
    <source>
        <dbReference type="EMBL" id="PZF70934.1"/>
    </source>
</evidence>
<dbReference type="InterPro" id="IPR036249">
    <property type="entry name" value="Thioredoxin-like_sf"/>
</dbReference>
<accession>A0A2W2ASL5</accession>
<dbReference type="PROSITE" id="PS51352">
    <property type="entry name" value="THIOREDOXIN_2"/>
    <property type="match status" value="1"/>
</dbReference>
<dbReference type="Gene3D" id="3.40.30.10">
    <property type="entry name" value="Glutaredoxin"/>
    <property type="match status" value="1"/>
</dbReference>
<reference evidence="3 4" key="1">
    <citation type="submission" date="2018-06" db="EMBL/GenBank/DDBJ databases">
        <title>Mucibacter soli gen. nov., sp. nov., a new member of the family Chitinophagaceae producing mucin.</title>
        <authorList>
            <person name="Kim M.-K."/>
            <person name="Park S."/>
            <person name="Kim T.-S."/>
            <person name="Joung Y."/>
            <person name="Han J.-H."/>
            <person name="Kim S.B."/>
        </authorList>
    </citation>
    <scope>NUCLEOTIDE SEQUENCE [LARGE SCALE GENOMIC DNA]</scope>
    <source>
        <strain evidence="3 4">R1-15</strain>
    </source>
</reference>
<gene>
    <name evidence="3" type="ORF">DN068_21145</name>
</gene>
<dbReference type="EMBL" id="QKTW01000028">
    <property type="protein sequence ID" value="PZF70934.1"/>
    <property type="molecule type" value="Genomic_DNA"/>
</dbReference>
<dbReference type="SUPFAM" id="SSF52833">
    <property type="entry name" value="Thioredoxin-like"/>
    <property type="match status" value="1"/>
</dbReference>
<dbReference type="OrthoDB" id="662072at2"/>